<dbReference type="GO" id="GO:0005774">
    <property type="term" value="C:vacuolar membrane"/>
    <property type="evidence" value="ECO:0007669"/>
    <property type="project" value="UniProtKB-ARBA"/>
</dbReference>
<dbReference type="GO" id="GO:0012505">
    <property type="term" value="C:endomembrane system"/>
    <property type="evidence" value="ECO:0007669"/>
    <property type="project" value="UniProtKB-SubCell"/>
</dbReference>
<dbReference type="AlphaFoldDB" id="A0AB34JCS2"/>
<keyword evidence="6 9" id="KW-1133">Transmembrane helix</keyword>
<feature type="domain" description="Sodium/calcium exchanger membrane region" evidence="11">
    <location>
        <begin position="87"/>
        <end position="239"/>
    </location>
</feature>
<feature type="transmembrane region" description="Helical" evidence="9">
    <location>
        <begin position="393"/>
        <end position="414"/>
    </location>
</feature>
<feature type="domain" description="Sodium/calcium exchanger membrane region" evidence="11">
    <location>
        <begin position="269"/>
        <end position="411"/>
    </location>
</feature>
<dbReference type="GO" id="GO:0006874">
    <property type="term" value="P:intracellular calcium ion homeostasis"/>
    <property type="evidence" value="ECO:0007669"/>
    <property type="project" value="TreeGrafter"/>
</dbReference>
<keyword evidence="8 9" id="KW-0472">Membrane</keyword>
<evidence type="ECO:0000256" key="4">
    <source>
        <dbReference type="ARBA" id="ARBA00022692"/>
    </source>
</evidence>
<keyword evidence="2 9" id="KW-0813">Transport</keyword>
<comment type="subcellular location">
    <subcellularLocation>
        <location evidence="1">Endomembrane system</location>
        <topology evidence="1">Multi-pass membrane protein</topology>
    </subcellularLocation>
</comment>
<keyword evidence="4 9" id="KW-0812">Transmembrane</keyword>
<sequence length="443" mass="47537">MKPAEHSLEEGTDSSAPSDEGRSERLGLTGSGHCSAAPEKRRVADASWPRYLRVSLHELFLGSKLNLLLAFLPVAIVSDASAWDGSLTFIASLLALCPLAERIGFATEQMALHTNATVGGLLNATFGNVTELIVSIFAIRNGLLRVVQLSLLGSVLSNLLLVLGCSFLIGGFRYKEQHFSADTVRTNTSLLILGMITLLLPAMLDITNTQVHDSDSLTLSRICSLILLGVYMSFLFFQLKTHAYLFEGAPSDEDEDEDEDEILGFWGSMFWMGVITVFISILSDFIVNTIEGAAESLNIPVAFVSTILLPIVGNAAEHAAAVIFAVKNKMELSIGVAVGSATQITLLAIPFCITAAWAVNSPLSLDFAPFETCVFAFSVIGATSIMSDGKSNWLKGLVLCAAYVVLAAAFFFHVDPPGVDGAKWVNKDNLTSAMARPHVVEDL</sequence>
<comment type="caution">
    <text evidence="12">The sequence shown here is derived from an EMBL/GenBank/DDBJ whole genome shotgun (WGS) entry which is preliminary data.</text>
</comment>
<dbReference type="EMBL" id="JBGBPQ010000010">
    <property type="protein sequence ID" value="KAL1518641.1"/>
    <property type="molecule type" value="Genomic_DNA"/>
</dbReference>
<feature type="transmembrane region" description="Helical" evidence="9">
    <location>
        <begin position="184"/>
        <end position="204"/>
    </location>
</feature>
<feature type="transmembrane region" description="Helical" evidence="9">
    <location>
        <begin position="269"/>
        <end position="287"/>
    </location>
</feature>
<evidence type="ECO:0000256" key="8">
    <source>
        <dbReference type="ARBA" id="ARBA00023136"/>
    </source>
</evidence>
<reference evidence="12 13" key="1">
    <citation type="journal article" date="2024" name="Science">
        <title>Giant polyketide synthase enzymes in the biosynthesis of giant marine polyether toxins.</title>
        <authorList>
            <person name="Fallon T.R."/>
            <person name="Shende V.V."/>
            <person name="Wierzbicki I.H."/>
            <person name="Pendleton A.L."/>
            <person name="Watervoot N.F."/>
            <person name="Auber R.P."/>
            <person name="Gonzalez D.J."/>
            <person name="Wisecaver J.H."/>
            <person name="Moore B.S."/>
        </authorList>
    </citation>
    <scope>NUCLEOTIDE SEQUENCE [LARGE SCALE GENOMIC DNA]</scope>
    <source>
        <strain evidence="12 13">12B1</strain>
    </source>
</reference>
<evidence type="ECO:0000256" key="7">
    <source>
        <dbReference type="ARBA" id="ARBA00023065"/>
    </source>
</evidence>
<feature type="transmembrane region" description="Helical" evidence="9">
    <location>
        <begin position="151"/>
        <end position="172"/>
    </location>
</feature>
<organism evidence="12 13">
    <name type="scientific">Prymnesium parvum</name>
    <name type="common">Toxic golden alga</name>
    <dbReference type="NCBI Taxonomy" id="97485"/>
    <lineage>
        <taxon>Eukaryota</taxon>
        <taxon>Haptista</taxon>
        <taxon>Haptophyta</taxon>
        <taxon>Prymnesiophyceae</taxon>
        <taxon>Prymnesiales</taxon>
        <taxon>Prymnesiaceae</taxon>
        <taxon>Prymnesium</taxon>
    </lineage>
</organism>
<evidence type="ECO:0000256" key="1">
    <source>
        <dbReference type="ARBA" id="ARBA00004127"/>
    </source>
</evidence>
<evidence type="ECO:0000256" key="2">
    <source>
        <dbReference type="ARBA" id="ARBA00022448"/>
    </source>
</evidence>
<comment type="similarity">
    <text evidence="9">Belongs to the Ca(2+):cation antiporter (CaCA) (TC 2.A.19) family.</text>
</comment>
<feature type="transmembrane region" description="Helical" evidence="9">
    <location>
        <begin position="365"/>
        <end position="386"/>
    </location>
</feature>
<accession>A0AB34JCS2</accession>
<feature type="transmembrane region" description="Helical" evidence="9">
    <location>
        <begin position="82"/>
        <end position="100"/>
    </location>
</feature>
<feature type="transmembrane region" description="Helical" evidence="9">
    <location>
        <begin position="59"/>
        <end position="76"/>
    </location>
</feature>
<dbReference type="Pfam" id="PF01699">
    <property type="entry name" value="Na_Ca_ex"/>
    <property type="match status" value="2"/>
</dbReference>
<keyword evidence="7 9" id="KW-0406">Ion transport</keyword>
<keyword evidence="3 9" id="KW-0109">Calcium transport</keyword>
<dbReference type="InterPro" id="IPR004837">
    <property type="entry name" value="NaCa_Exmemb"/>
</dbReference>
<evidence type="ECO:0000256" key="5">
    <source>
        <dbReference type="ARBA" id="ARBA00022837"/>
    </source>
</evidence>
<feature type="transmembrane region" description="Helical" evidence="9">
    <location>
        <begin position="216"/>
        <end position="237"/>
    </location>
</feature>
<evidence type="ECO:0000256" key="10">
    <source>
        <dbReference type="SAM" id="MobiDB-lite"/>
    </source>
</evidence>
<dbReference type="Gene3D" id="1.20.1420.30">
    <property type="entry name" value="NCX, central ion-binding region"/>
    <property type="match status" value="1"/>
</dbReference>
<name>A0AB34JCS2_PRYPA</name>
<evidence type="ECO:0000256" key="9">
    <source>
        <dbReference type="RuleBase" id="RU365028"/>
    </source>
</evidence>
<dbReference type="NCBIfam" id="TIGR00378">
    <property type="entry name" value="cax"/>
    <property type="match status" value="1"/>
</dbReference>
<keyword evidence="13" id="KW-1185">Reference proteome</keyword>
<evidence type="ECO:0000259" key="11">
    <source>
        <dbReference type="Pfam" id="PF01699"/>
    </source>
</evidence>
<dbReference type="PANTHER" id="PTHR31503:SF22">
    <property type="entry name" value="VACUOLAR CALCIUM ION TRANSPORTER"/>
    <property type="match status" value="1"/>
</dbReference>
<dbReference type="NCBIfam" id="TIGR00846">
    <property type="entry name" value="caca2"/>
    <property type="match status" value="1"/>
</dbReference>
<proteinExistence type="inferred from homology"/>
<feature type="transmembrane region" description="Helical" evidence="9">
    <location>
        <begin position="121"/>
        <end position="139"/>
    </location>
</feature>
<evidence type="ECO:0000313" key="13">
    <source>
        <dbReference type="Proteomes" id="UP001515480"/>
    </source>
</evidence>
<dbReference type="GO" id="GO:0015369">
    <property type="term" value="F:calcium:proton antiporter activity"/>
    <property type="evidence" value="ECO:0007669"/>
    <property type="project" value="UniProtKB-UniRule"/>
</dbReference>
<keyword evidence="5 9" id="KW-0106">Calcium</keyword>
<dbReference type="InterPro" id="IPR044880">
    <property type="entry name" value="NCX_ion-bd_dom_sf"/>
</dbReference>
<evidence type="ECO:0000313" key="12">
    <source>
        <dbReference type="EMBL" id="KAL1518641.1"/>
    </source>
</evidence>
<dbReference type="InterPro" id="IPR004798">
    <property type="entry name" value="CAX-like"/>
</dbReference>
<dbReference type="InterPro" id="IPR004713">
    <property type="entry name" value="CaH_exchang"/>
</dbReference>
<dbReference type="Proteomes" id="UP001515480">
    <property type="component" value="Unassembled WGS sequence"/>
</dbReference>
<dbReference type="PANTHER" id="PTHR31503">
    <property type="entry name" value="VACUOLAR CALCIUM ION TRANSPORTER"/>
    <property type="match status" value="1"/>
</dbReference>
<feature type="transmembrane region" description="Helical" evidence="9">
    <location>
        <begin position="299"/>
        <end position="324"/>
    </location>
</feature>
<evidence type="ECO:0000256" key="6">
    <source>
        <dbReference type="ARBA" id="ARBA00022989"/>
    </source>
</evidence>
<evidence type="ECO:0000256" key="3">
    <source>
        <dbReference type="ARBA" id="ARBA00022568"/>
    </source>
</evidence>
<protein>
    <recommendedName>
        <fullName evidence="11">Sodium/calcium exchanger membrane region domain-containing protein</fullName>
    </recommendedName>
</protein>
<gene>
    <name evidence="12" type="ORF">AB1Y20_002929</name>
</gene>
<keyword evidence="9" id="KW-0050">Antiport</keyword>
<feature type="transmembrane region" description="Helical" evidence="9">
    <location>
        <begin position="336"/>
        <end position="359"/>
    </location>
</feature>
<feature type="region of interest" description="Disordered" evidence="10">
    <location>
        <begin position="1"/>
        <end position="37"/>
    </location>
</feature>